<dbReference type="EMBL" id="AYKG01000008">
    <property type="protein sequence ID" value="ROO30981.1"/>
    <property type="molecule type" value="Genomic_DNA"/>
</dbReference>
<feature type="domain" description="DUF4124" evidence="3">
    <location>
        <begin position="15"/>
        <end position="68"/>
    </location>
</feature>
<reference evidence="4 5" key="1">
    <citation type="submission" date="2013-10" db="EMBL/GenBank/DDBJ databases">
        <title>Salinisphaera japonica YTM-1 Genome Sequencing.</title>
        <authorList>
            <person name="Lai Q."/>
            <person name="Li C."/>
            <person name="Shao Z."/>
        </authorList>
    </citation>
    <scope>NUCLEOTIDE SEQUENCE [LARGE SCALE GENOMIC DNA]</scope>
    <source>
        <strain evidence="4 5">YTM-1</strain>
    </source>
</reference>
<dbReference type="AlphaFoldDB" id="A0A423PZE5"/>
<name>A0A423PZE5_9GAMM</name>
<keyword evidence="5" id="KW-1185">Reference proteome</keyword>
<feature type="compositionally biased region" description="Low complexity" evidence="1">
    <location>
        <begin position="60"/>
        <end position="79"/>
    </location>
</feature>
<feature type="region of interest" description="Disordered" evidence="1">
    <location>
        <begin position="58"/>
        <end position="88"/>
    </location>
</feature>
<feature type="chain" id="PRO_5019241951" description="DUF4124 domain-containing protein" evidence="2">
    <location>
        <begin position="24"/>
        <end position="190"/>
    </location>
</feature>
<dbReference type="InterPro" id="IPR025392">
    <property type="entry name" value="DUF4124"/>
</dbReference>
<feature type="region of interest" description="Disordered" evidence="1">
    <location>
        <begin position="170"/>
        <end position="190"/>
    </location>
</feature>
<evidence type="ECO:0000313" key="4">
    <source>
        <dbReference type="EMBL" id="ROO30981.1"/>
    </source>
</evidence>
<dbReference type="Proteomes" id="UP000285310">
    <property type="component" value="Unassembled WGS sequence"/>
</dbReference>
<accession>A0A423PZE5</accession>
<protein>
    <recommendedName>
        <fullName evidence="3">DUF4124 domain-containing protein</fullName>
    </recommendedName>
</protein>
<evidence type="ECO:0000313" key="5">
    <source>
        <dbReference type="Proteomes" id="UP000285310"/>
    </source>
</evidence>
<evidence type="ECO:0000256" key="1">
    <source>
        <dbReference type="SAM" id="MobiDB-lite"/>
    </source>
</evidence>
<keyword evidence="2" id="KW-0732">Signal</keyword>
<gene>
    <name evidence="4" type="ORF">SAJA_03770</name>
</gene>
<proteinExistence type="predicted"/>
<dbReference type="Pfam" id="PF13511">
    <property type="entry name" value="DUF4124"/>
    <property type="match status" value="1"/>
</dbReference>
<feature type="signal peptide" evidence="2">
    <location>
        <begin position="1"/>
        <end position="23"/>
    </location>
</feature>
<sequence length="190" mass="19737">MIRPAYCYLMVAVLVTVGASALAAPVYVWTDAAGVRHYSDRAASPAARRADQSIRALAEPADSPATTSAATPPGASHTPRIATPGPGARIVDPRGEATISLMIPDGLGPDERLIYRLDGRVLEDAPPRATRLAVDRLVPGRHELDVELVAHDTPTGRTDHVVFEMALGAGSAAGPTSTPAPGERAGRPPS</sequence>
<evidence type="ECO:0000256" key="2">
    <source>
        <dbReference type="SAM" id="SignalP"/>
    </source>
</evidence>
<evidence type="ECO:0000259" key="3">
    <source>
        <dbReference type="Pfam" id="PF13511"/>
    </source>
</evidence>
<dbReference type="InParanoid" id="A0A423PZE5"/>
<comment type="caution">
    <text evidence="4">The sequence shown here is derived from an EMBL/GenBank/DDBJ whole genome shotgun (WGS) entry which is preliminary data.</text>
</comment>
<organism evidence="4 5">
    <name type="scientific">Salinisphaera japonica YTM-1</name>
    <dbReference type="NCBI Taxonomy" id="1209778"/>
    <lineage>
        <taxon>Bacteria</taxon>
        <taxon>Pseudomonadati</taxon>
        <taxon>Pseudomonadota</taxon>
        <taxon>Gammaproteobacteria</taxon>
        <taxon>Salinisphaerales</taxon>
        <taxon>Salinisphaeraceae</taxon>
        <taxon>Salinisphaera</taxon>
    </lineage>
</organism>